<dbReference type="Proteomes" id="UP001497512">
    <property type="component" value="Chromosome 18"/>
</dbReference>
<protein>
    <submittedName>
        <fullName evidence="1">Uncharacterized protein</fullName>
    </submittedName>
</protein>
<sequence>VKPKDLAMSVITGLSKEFDTLVTVLVAADAVKSVDEMLPQLQIYEQTERLKASSLDLDEKESTIAVAYAARKGGSGKGKKASM</sequence>
<organism evidence="1 2">
    <name type="scientific">Sphagnum troendelagicum</name>
    <dbReference type="NCBI Taxonomy" id="128251"/>
    <lineage>
        <taxon>Eukaryota</taxon>
        <taxon>Viridiplantae</taxon>
        <taxon>Streptophyta</taxon>
        <taxon>Embryophyta</taxon>
        <taxon>Bryophyta</taxon>
        <taxon>Sphagnophytina</taxon>
        <taxon>Sphagnopsida</taxon>
        <taxon>Sphagnales</taxon>
        <taxon>Sphagnaceae</taxon>
        <taxon>Sphagnum</taxon>
    </lineage>
</organism>
<feature type="non-terminal residue" evidence="1">
    <location>
        <position position="1"/>
    </location>
</feature>
<accession>A0ABP0U3P6</accession>
<evidence type="ECO:0000313" key="1">
    <source>
        <dbReference type="EMBL" id="CAK9211693.1"/>
    </source>
</evidence>
<dbReference type="EMBL" id="OZ019910">
    <property type="protein sequence ID" value="CAK9211693.1"/>
    <property type="molecule type" value="Genomic_DNA"/>
</dbReference>
<name>A0ABP0U3P6_9BRYO</name>
<gene>
    <name evidence="1" type="ORF">CSSPTR1EN2_LOCUS10923</name>
</gene>
<evidence type="ECO:0000313" key="2">
    <source>
        <dbReference type="Proteomes" id="UP001497512"/>
    </source>
</evidence>
<keyword evidence="2" id="KW-1185">Reference proteome</keyword>
<feature type="non-terminal residue" evidence="1">
    <location>
        <position position="83"/>
    </location>
</feature>
<proteinExistence type="predicted"/>
<reference evidence="1" key="1">
    <citation type="submission" date="2024-02" db="EMBL/GenBank/DDBJ databases">
        <authorList>
            <consortium name="ELIXIR-Norway"/>
            <consortium name="Elixir Norway"/>
        </authorList>
    </citation>
    <scope>NUCLEOTIDE SEQUENCE</scope>
</reference>